<evidence type="ECO:0000256" key="1">
    <source>
        <dbReference type="ARBA" id="ARBA00005336"/>
    </source>
</evidence>
<dbReference type="Proteomes" id="UP001501138">
    <property type="component" value="Unassembled WGS sequence"/>
</dbReference>
<dbReference type="InterPro" id="IPR044993">
    <property type="entry name" value="BXL"/>
</dbReference>
<dbReference type="SUPFAM" id="SSF49785">
    <property type="entry name" value="Galactose-binding domain-like"/>
    <property type="match status" value="1"/>
</dbReference>
<evidence type="ECO:0000256" key="3">
    <source>
        <dbReference type="ARBA" id="ARBA00022801"/>
    </source>
</evidence>
<evidence type="ECO:0000256" key="2">
    <source>
        <dbReference type="ARBA" id="ARBA00022729"/>
    </source>
</evidence>
<dbReference type="Pfam" id="PF00933">
    <property type="entry name" value="Glyco_hydro_3"/>
    <property type="match status" value="1"/>
</dbReference>
<dbReference type="Gene3D" id="2.60.120.260">
    <property type="entry name" value="Galactose-binding domain-like"/>
    <property type="match status" value="1"/>
</dbReference>
<dbReference type="EMBL" id="BAAAPM010000002">
    <property type="protein sequence ID" value="GAA1709454.1"/>
    <property type="molecule type" value="Genomic_DNA"/>
</dbReference>
<keyword evidence="3 6" id="KW-0378">Hydrolase</keyword>
<feature type="signal peptide" evidence="4">
    <location>
        <begin position="1"/>
        <end position="33"/>
    </location>
</feature>
<keyword evidence="7" id="KW-1185">Reference proteome</keyword>
<dbReference type="SUPFAM" id="SSF52279">
    <property type="entry name" value="Beta-D-glucan exohydrolase, C-terminal domain"/>
    <property type="match status" value="1"/>
</dbReference>
<dbReference type="InterPro" id="IPR013783">
    <property type="entry name" value="Ig-like_fold"/>
</dbReference>
<evidence type="ECO:0000256" key="4">
    <source>
        <dbReference type="SAM" id="SignalP"/>
    </source>
</evidence>
<dbReference type="InterPro" id="IPR036881">
    <property type="entry name" value="Glyco_hydro_3_C_sf"/>
</dbReference>
<evidence type="ECO:0000259" key="5">
    <source>
        <dbReference type="PROSITE" id="PS51175"/>
    </source>
</evidence>
<evidence type="ECO:0000313" key="7">
    <source>
        <dbReference type="Proteomes" id="UP001501138"/>
    </source>
</evidence>
<dbReference type="InterPro" id="IPR006584">
    <property type="entry name" value="Cellulose-bd_IV"/>
</dbReference>
<dbReference type="Pfam" id="PF03422">
    <property type="entry name" value="CBM_6"/>
    <property type="match status" value="1"/>
</dbReference>
<comment type="caution">
    <text evidence="6">The sequence shown here is derived from an EMBL/GenBank/DDBJ whole genome shotgun (WGS) entry which is preliminary data.</text>
</comment>
<comment type="similarity">
    <text evidence="1">Belongs to the glycosyl hydrolase 3 family.</text>
</comment>
<name>A0ABN2IQ69_9MICO</name>
<dbReference type="PANTHER" id="PTHR42721">
    <property type="entry name" value="SUGAR HYDROLASE-RELATED"/>
    <property type="match status" value="1"/>
</dbReference>
<dbReference type="Gene3D" id="3.20.20.300">
    <property type="entry name" value="Glycoside hydrolase, family 3, N-terminal domain"/>
    <property type="match status" value="1"/>
</dbReference>
<dbReference type="PROSITE" id="PS51175">
    <property type="entry name" value="CBM6"/>
    <property type="match status" value="1"/>
</dbReference>
<dbReference type="GO" id="GO:0016787">
    <property type="term" value="F:hydrolase activity"/>
    <property type="evidence" value="ECO:0007669"/>
    <property type="project" value="UniProtKB-KW"/>
</dbReference>
<dbReference type="Pfam" id="PF14310">
    <property type="entry name" value="Fn3-like"/>
    <property type="match status" value="1"/>
</dbReference>
<dbReference type="RefSeq" id="WP_344244781.1">
    <property type="nucleotide sequence ID" value="NZ_BAAAPM010000002.1"/>
</dbReference>
<dbReference type="InterPro" id="IPR026891">
    <property type="entry name" value="Fn3-like"/>
</dbReference>
<dbReference type="InterPro" id="IPR002772">
    <property type="entry name" value="Glyco_hydro_3_C"/>
</dbReference>
<feature type="chain" id="PRO_5047473894" evidence="4">
    <location>
        <begin position="34"/>
        <end position="1020"/>
    </location>
</feature>
<dbReference type="InterPro" id="IPR036962">
    <property type="entry name" value="Glyco_hydro_3_N_sf"/>
</dbReference>
<dbReference type="PANTHER" id="PTHR42721:SF3">
    <property type="entry name" value="BETA-D-XYLOSIDASE 5-RELATED"/>
    <property type="match status" value="1"/>
</dbReference>
<dbReference type="SMART" id="SM01217">
    <property type="entry name" value="Fn3_like"/>
    <property type="match status" value="1"/>
</dbReference>
<dbReference type="Gene3D" id="2.60.120.380">
    <property type="match status" value="1"/>
</dbReference>
<proteinExistence type="inferred from homology"/>
<keyword evidence="2 4" id="KW-0732">Signal</keyword>
<dbReference type="InterPro" id="IPR001764">
    <property type="entry name" value="Glyco_hydro_3_N"/>
</dbReference>
<dbReference type="Gene3D" id="2.60.40.10">
    <property type="entry name" value="Immunoglobulins"/>
    <property type="match status" value="1"/>
</dbReference>
<dbReference type="Pfam" id="PF01915">
    <property type="entry name" value="Glyco_hydro_3_C"/>
    <property type="match status" value="1"/>
</dbReference>
<reference evidence="6 7" key="1">
    <citation type="journal article" date="2019" name="Int. J. Syst. Evol. Microbiol.">
        <title>The Global Catalogue of Microorganisms (GCM) 10K type strain sequencing project: providing services to taxonomists for standard genome sequencing and annotation.</title>
        <authorList>
            <consortium name="The Broad Institute Genomics Platform"/>
            <consortium name="The Broad Institute Genome Sequencing Center for Infectious Disease"/>
            <person name="Wu L."/>
            <person name="Ma J."/>
        </authorList>
    </citation>
    <scope>NUCLEOTIDE SEQUENCE [LARGE SCALE GENOMIC DNA]</scope>
    <source>
        <strain evidence="6 7">JCM 15589</strain>
    </source>
</reference>
<dbReference type="SMART" id="SM00606">
    <property type="entry name" value="CBD_IV"/>
    <property type="match status" value="1"/>
</dbReference>
<gene>
    <name evidence="6" type="ORF">GCM10009809_02130</name>
</gene>
<dbReference type="InterPro" id="IPR008979">
    <property type="entry name" value="Galactose-bd-like_sf"/>
</dbReference>
<sequence length="1020" mass="109572">MSTPTRRWTRHWTRQGIAATTAFSVLALTPALAWASASAPPGTAAAAATVAGLDDLPFRDPDLPVDQRVDDLLGRLTETETISLLHQFPLPVPRLGIGQFRSGTEALHGLAWTTSHVDGAVHTATATTFPQAVGLASTWDPGLIEDVGAVVSDEARGYHAQDPALWGLNLWAPVVNLLRDPRWGRNEEGYSEDPTLSSEIATAYGHGLTGDDPFYLKTAPTLKHYLGYNVETRRDTVNAVLPPRVLHEYEEQAFEPVIRADAATGVMTGYNLVNGRPATVDPSLDDTVRSWTDKTLFNVSDAAAPLNLVNSQQYYATQAEADAALVRAGLDSMTVNDNNPTPTITAVQEALDQGLLDWSDVRTAASHGLELRFRLGEFDPDGGPYGDIGADAVDTDANRALARETAAAAQVLLKNDGETLPLDAGTTDEVAVVGPLADTLYTDWYGGKQPYSVTPVDGITARLGDGGEVATTEGVDRIALRDASTGHYLAGGEGAEGARLTATSDDAGPAAQLDVFDWGEGVVTLRSAANGKTVGLSGSGFANDQDQPNGWFVQQLFRIEERPSGNVVLRYAGYDSTESWSPSFRTPYLTIDDSGALVLGAATADGATEFVRDVVVDGTAQAVEAAAGADAAVVVVGTMPFINGREAHDRTELDLAAGQQALVEAVREANPNTVVVLTSSYPQTIGDLQDSVPAILWTTHAGQETGNAVADVLFGDTNPAGRLTQTWPASIDDLPAELDRYDIIDTGQTYLYDEDHDPLYEFGYGLSYTSFRYSHLRVDDRSVRRGDTIRVSVDVTNTGDVDGDEVVQLYTHQRSSRTDQPVRQLRDFERVRVAAGETERVRLEVPVQALRTWDVTRSRWVVEASTHDLMVGASSRDVRERSSVHVAGERVPDRDLSRTTEAQNFDDYSGVTLVDTSKEAGTSVASGEARSWVAFEDVDLGKGARTFAAAVARAETGDARVEVRLDSPRGRLVGAAEVPSTGDAYAYADVTARLDRARGHHDVYLVFDGEVRLSTFRLAP</sequence>
<dbReference type="Gene3D" id="3.40.50.1700">
    <property type="entry name" value="Glycoside hydrolase family 3 C-terminal domain"/>
    <property type="match status" value="1"/>
</dbReference>
<dbReference type="CDD" id="cd04084">
    <property type="entry name" value="CBM6_xylanase-like"/>
    <property type="match status" value="1"/>
</dbReference>
<organism evidence="6 7">
    <name type="scientific">Isoptericola hypogeus</name>
    <dbReference type="NCBI Taxonomy" id="300179"/>
    <lineage>
        <taxon>Bacteria</taxon>
        <taxon>Bacillati</taxon>
        <taxon>Actinomycetota</taxon>
        <taxon>Actinomycetes</taxon>
        <taxon>Micrococcales</taxon>
        <taxon>Promicromonosporaceae</taxon>
        <taxon>Isoptericola</taxon>
    </lineage>
</organism>
<dbReference type="CDD" id="cd23343">
    <property type="entry name" value="beta-trefoil_FSCN_BglX-like"/>
    <property type="match status" value="1"/>
</dbReference>
<accession>A0ABN2IQ69</accession>
<evidence type="ECO:0000313" key="6">
    <source>
        <dbReference type="EMBL" id="GAA1709454.1"/>
    </source>
</evidence>
<dbReference type="InterPro" id="IPR017853">
    <property type="entry name" value="GH"/>
</dbReference>
<dbReference type="PRINTS" id="PR00133">
    <property type="entry name" value="GLHYDRLASE3"/>
</dbReference>
<dbReference type="InterPro" id="IPR005084">
    <property type="entry name" value="CBM6"/>
</dbReference>
<dbReference type="SUPFAM" id="SSF51445">
    <property type="entry name" value="(Trans)glycosidases"/>
    <property type="match status" value="1"/>
</dbReference>
<feature type="domain" description="CBM6" evidence="5">
    <location>
        <begin position="898"/>
        <end position="1019"/>
    </location>
</feature>
<protein>
    <submittedName>
        <fullName evidence="6">Glycoside hydrolase family 3 protein</fullName>
    </submittedName>
</protein>